<feature type="active site" description="Proton acceptor" evidence="3">
    <location>
        <position position="161"/>
    </location>
</feature>
<comment type="catalytic activity">
    <reaction evidence="3">
        <text>adenosine(2030) in 23S rRNA + S-adenosyl-L-methionine = N(6)-methyladenosine(2030) in 23S rRNA + S-adenosyl-L-homocysteine + H(+)</text>
        <dbReference type="Rhea" id="RHEA:43736"/>
        <dbReference type="Rhea" id="RHEA-COMP:10668"/>
        <dbReference type="Rhea" id="RHEA-COMP:10669"/>
        <dbReference type="ChEBI" id="CHEBI:15378"/>
        <dbReference type="ChEBI" id="CHEBI:57856"/>
        <dbReference type="ChEBI" id="CHEBI:59789"/>
        <dbReference type="ChEBI" id="CHEBI:74411"/>
        <dbReference type="ChEBI" id="CHEBI:74449"/>
        <dbReference type="EC" id="2.1.1.266"/>
    </reaction>
</comment>
<feature type="binding site" evidence="3">
    <location>
        <begin position="140"/>
        <end position="141"/>
    </location>
    <ligand>
        <name>S-adenosyl-L-methionine</name>
        <dbReference type="ChEBI" id="CHEBI:59789"/>
    </ligand>
</feature>
<dbReference type="InterPro" id="IPR002052">
    <property type="entry name" value="DNA_methylase_N6_adenine_CS"/>
</dbReference>
<dbReference type="Pfam" id="PF04378">
    <property type="entry name" value="RsmJ"/>
    <property type="match status" value="1"/>
</dbReference>
<comment type="caution">
    <text evidence="4">The sequence shown here is derived from an EMBL/GenBank/DDBJ whole genome shotgun (WGS) entry which is preliminary data.</text>
</comment>
<dbReference type="Gene3D" id="3.40.50.150">
    <property type="entry name" value="Vaccinia Virus protein VP39"/>
    <property type="match status" value="1"/>
</dbReference>
<dbReference type="InterPro" id="IPR007473">
    <property type="entry name" value="RlmJ"/>
</dbReference>
<keyword evidence="5" id="KW-1185">Reference proteome</keyword>
<gene>
    <name evidence="3 4" type="primary">rlmJ</name>
    <name evidence="4" type="ORF">TOI97_03235</name>
</gene>
<feature type="binding site" evidence="3">
    <location>
        <position position="97"/>
    </location>
    <ligand>
        <name>S-adenosyl-L-methionine</name>
        <dbReference type="ChEBI" id="CHEBI:59789"/>
    </ligand>
</feature>
<dbReference type="RefSeq" id="WP_321552681.1">
    <property type="nucleotide sequence ID" value="NZ_JAXIVU010000002.1"/>
</dbReference>
<evidence type="ECO:0000256" key="2">
    <source>
        <dbReference type="ARBA" id="ARBA00022679"/>
    </source>
</evidence>
<dbReference type="SUPFAM" id="SSF53335">
    <property type="entry name" value="S-adenosyl-L-methionine-dependent methyltransferases"/>
    <property type="match status" value="1"/>
</dbReference>
<dbReference type="PANTHER" id="PTHR37426:SF1">
    <property type="entry name" value="RIBOSOMAL RNA LARGE SUBUNIT METHYLTRANSFERASE J"/>
    <property type="match status" value="1"/>
</dbReference>
<dbReference type="EC" id="2.1.1.266" evidence="3"/>
<feature type="binding site" evidence="3">
    <location>
        <position position="161"/>
    </location>
    <ligand>
        <name>S-adenosyl-L-methionine</name>
        <dbReference type="ChEBI" id="CHEBI:59789"/>
    </ligand>
</feature>
<comment type="subunit">
    <text evidence="3">Monomer.</text>
</comment>
<feature type="binding site" evidence="3">
    <location>
        <position position="18"/>
    </location>
    <ligand>
        <name>S-adenosyl-L-methionine</name>
        <dbReference type="ChEBI" id="CHEBI:59789"/>
    </ligand>
</feature>
<dbReference type="InterPro" id="IPR029063">
    <property type="entry name" value="SAM-dependent_MTases_sf"/>
</dbReference>
<dbReference type="HAMAP" id="MF_00934">
    <property type="entry name" value="23SrRNA_methyltr_J"/>
    <property type="match status" value="1"/>
</dbReference>
<dbReference type="PANTHER" id="PTHR37426">
    <property type="entry name" value="RIBOSOMAL RNA LARGE SUBUNIT METHYLTRANSFERASE J"/>
    <property type="match status" value="1"/>
</dbReference>
<dbReference type="PROSITE" id="PS00092">
    <property type="entry name" value="N6_MTASE"/>
    <property type="match status" value="1"/>
</dbReference>
<evidence type="ECO:0000313" key="5">
    <source>
        <dbReference type="Proteomes" id="UP001294570"/>
    </source>
</evidence>
<dbReference type="EMBL" id="JAXIVU010000002">
    <property type="protein sequence ID" value="MDY7218593.1"/>
    <property type="molecule type" value="Genomic_DNA"/>
</dbReference>
<reference evidence="4 5" key="1">
    <citation type="submission" date="2023-12" db="EMBL/GenBank/DDBJ databases">
        <title>Denitrificimonas halotolerans sp. nov.,a novel species isolated from landfill leachate.</title>
        <authorList>
            <person name="Wang S."/>
        </authorList>
    </citation>
    <scope>NUCLEOTIDE SEQUENCE [LARGE SCALE GENOMIC DNA]</scope>
    <source>
        <strain evidence="4 5">JX-1</strain>
    </source>
</reference>
<evidence type="ECO:0000256" key="3">
    <source>
        <dbReference type="HAMAP-Rule" id="MF_00934"/>
    </source>
</evidence>
<protein>
    <recommendedName>
        <fullName evidence="3">Ribosomal RNA large subunit methyltransferase J</fullName>
        <ecNumber evidence="3">2.1.1.266</ecNumber>
    </recommendedName>
    <alternativeName>
        <fullName evidence="3">23S rRNA (adenine(2030)-N6)-methyltransferase</fullName>
    </alternativeName>
    <alternativeName>
        <fullName evidence="3">23S rRNA m6A2030 methyltransferase</fullName>
    </alternativeName>
</protein>
<name>A0ABU5GSH1_9GAMM</name>
<feature type="binding site" evidence="3">
    <location>
        <position position="115"/>
    </location>
    <ligand>
        <name>S-adenosyl-L-methionine</name>
        <dbReference type="ChEBI" id="CHEBI:59789"/>
    </ligand>
</feature>
<keyword evidence="3" id="KW-0694">RNA-binding</keyword>
<sequence>MNYRHAYHAGNHADVFKHWVLTRCIVLLQKKPTPIAYVDTHAGIGLYDLSGEESSKTAEWCDGIGRLWGAEQPLLEQYLYAVRELNDGNELRYYPGSPELARCLTRGQDHLYLNEKHPIDGQLLKENMRIDPRVSVLLGEGWHVPKALLPTAEKRLLMLIDPPFEEGDDLKKSVQALEETLARMRQAIVCLWYPIKDTVQLRRFYRDLETSSAAKLLRIELYVNKPDDAARLNGSGMVICNPPWGLEEELRQLLPWLAKILEQNQGDWRLDWLIAE</sequence>
<comment type="similarity">
    <text evidence="3">Belongs to the RlmJ family.</text>
</comment>
<keyword evidence="3" id="KW-0698">rRNA processing</keyword>
<evidence type="ECO:0000313" key="4">
    <source>
        <dbReference type="EMBL" id="MDY7218593.1"/>
    </source>
</evidence>
<evidence type="ECO:0000256" key="1">
    <source>
        <dbReference type="ARBA" id="ARBA00022603"/>
    </source>
</evidence>
<keyword evidence="1 3" id="KW-0489">Methyltransferase</keyword>
<comment type="function">
    <text evidence="3">Specifically methylates the adenine in position 2030 of 23S rRNA.</text>
</comment>
<proteinExistence type="inferred from homology"/>
<feature type="site" description="Interaction with substrate rRNA" evidence="3">
    <location>
        <position position="3"/>
    </location>
</feature>
<accession>A0ABU5GSH1</accession>
<feature type="binding site" evidence="3">
    <location>
        <position position="41"/>
    </location>
    <ligand>
        <name>S-adenosyl-L-methionine</name>
        <dbReference type="ChEBI" id="CHEBI:59789"/>
    </ligand>
</feature>
<keyword evidence="2 3" id="KW-0808">Transferase</keyword>
<organism evidence="4 5">
    <name type="scientific">Denitrificimonas halotolerans</name>
    <dbReference type="NCBI Taxonomy" id="3098930"/>
    <lineage>
        <taxon>Bacteria</taxon>
        <taxon>Pseudomonadati</taxon>
        <taxon>Pseudomonadota</taxon>
        <taxon>Gammaproteobacteria</taxon>
        <taxon>Pseudomonadales</taxon>
        <taxon>Pseudomonadaceae</taxon>
        <taxon>Denitrificimonas</taxon>
    </lineage>
</organism>
<keyword evidence="3" id="KW-0949">S-adenosyl-L-methionine</keyword>
<dbReference type="Proteomes" id="UP001294570">
    <property type="component" value="Unassembled WGS sequence"/>
</dbReference>